<dbReference type="AlphaFoldDB" id="A0A4Y2IJX4"/>
<dbReference type="EMBL" id="BGPR01002732">
    <property type="protein sequence ID" value="GBM78111.1"/>
    <property type="molecule type" value="Genomic_DNA"/>
</dbReference>
<evidence type="ECO:0000313" key="1">
    <source>
        <dbReference type="EMBL" id="GBM78111.1"/>
    </source>
</evidence>
<name>A0A4Y2IJX4_ARAVE</name>
<evidence type="ECO:0000313" key="2">
    <source>
        <dbReference type="Proteomes" id="UP000499080"/>
    </source>
</evidence>
<protein>
    <submittedName>
        <fullName evidence="1">Uncharacterized protein</fullName>
    </submittedName>
</protein>
<gene>
    <name evidence="1" type="ORF">AVEN_132245_1</name>
</gene>
<proteinExistence type="predicted"/>
<reference evidence="1 2" key="1">
    <citation type="journal article" date="2019" name="Sci. Rep.">
        <title>Orb-weaving spider Araneus ventricosus genome elucidates the spidroin gene catalogue.</title>
        <authorList>
            <person name="Kono N."/>
            <person name="Nakamura H."/>
            <person name="Ohtoshi R."/>
            <person name="Moran D.A.P."/>
            <person name="Shinohara A."/>
            <person name="Yoshida Y."/>
            <person name="Fujiwara M."/>
            <person name="Mori M."/>
            <person name="Tomita M."/>
            <person name="Arakawa K."/>
        </authorList>
    </citation>
    <scope>NUCLEOTIDE SEQUENCE [LARGE SCALE GENOMIC DNA]</scope>
</reference>
<dbReference type="Proteomes" id="UP000499080">
    <property type="component" value="Unassembled WGS sequence"/>
</dbReference>
<keyword evidence="2" id="KW-1185">Reference proteome</keyword>
<comment type="caution">
    <text evidence="1">The sequence shown here is derived from an EMBL/GenBank/DDBJ whole genome shotgun (WGS) entry which is preliminary data.</text>
</comment>
<sequence>MTVYGSVPNFVVSALISVVFGTVKAVKFIISVVSGVVSESTASSEWSGEITLFRICCVSIGLACRASLDVKEFFHLVHDQVYLNLSQLSEVEEVFASSF</sequence>
<accession>A0A4Y2IJX4</accession>
<organism evidence="1 2">
    <name type="scientific">Araneus ventricosus</name>
    <name type="common">Orbweaver spider</name>
    <name type="synonym">Epeira ventricosa</name>
    <dbReference type="NCBI Taxonomy" id="182803"/>
    <lineage>
        <taxon>Eukaryota</taxon>
        <taxon>Metazoa</taxon>
        <taxon>Ecdysozoa</taxon>
        <taxon>Arthropoda</taxon>
        <taxon>Chelicerata</taxon>
        <taxon>Arachnida</taxon>
        <taxon>Araneae</taxon>
        <taxon>Araneomorphae</taxon>
        <taxon>Entelegynae</taxon>
        <taxon>Araneoidea</taxon>
        <taxon>Araneidae</taxon>
        <taxon>Araneus</taxon>
    </lineage>
</organism>